<dbReference type="Proteomes" id="UP000192501">
    <property type="component" value="Unassembled WGS sequence"/>
</dbReference>
<gene>
    <name evidence="3" type="ORF">A0H76_2719</name>
    <name evidence="2" type="ORF">HERIO_1375</name>
</gene>
<organism evidence="2 4">
    <name type="scientific">Hepatospora eriocheir</name>
    <dbReference type="NCBI Taxonomy" id="1081669"/>
    <lineage>
        <taxon>Eukaryota</taxon>
        <taxon>Fungi</taxon>
        <taxon>Fungi incertae sedis</taxon>
        <taxon>Microsporidia</taxon>
        <taxon>Hepatosporidae</taxon>
        <taxon>Hepatospora</taxon>
    </lineage>
</organism>
<protein>
    <submittedName>
        <fullName evidence="2">Uncharacterized protein</fullName>
    </submittedName>
</protein>
<evidence type="ECO:0000313" key="4">
    <source>
        <dbReference type="Proteomes" id="UP000192356"/>
    </source>
</evidence>
<dbReference type="EMBL" id="LTAI01000092">
    <property type="protein sequence ID" value="ORD99905.1"/>
    <property type="molecule type" value="Genomic_DNA"/>
</dbReference>
<comment type="caution">
    <text evidence="2">The sequence shown here is derived from an EMBL/GenBank/DDBJ whole genome shotgun (WGS) entry which is preliminary data.</text>
</comment>
<evidence type="ECO:0000313" key="5">
    <source>
        <dbReference type="Proteomes" id="UP000192501"/>
    </source>
</evidence>
<dbReference type="AlphaFoldDB" id="A0A1X0QA79"/>
<dbReference type="VEuPathDB" id="MicrosporidiaDB:HERIO_1375"/>
<feature type="coiled-coil region" evidence="1">
    <location>
        <begin position="52"/>
        <end position="90"/>
    </location>
</feature>
<dbReference type="EMBL" id="LVKB01000067">
    <property type="protein sequence ID" value="ORD96700.1"/>
    <property type="molecule type" value="Genomic_DNA"/>
</dbReference>
<name>A0A1X0QA79_9MICR</name>
<dbReference type="Proteomes" id="UP000192356">
    <property type="component" value="Unassembled WGS sequence"/>
</dbReference>
<sequence length="189" mass="22062">MVKENISKEKIIEILQDNNLTEKEIEKGISEGNINTIQDAHDYIEMIMLTKQTKLKEEREQSLAKCREHQAQVKSEKQAAEIRIKDIQETIIANQASLRLKENSTTNSDTQNTVRYDGYIVVKVMLHNHKSVYVELKKNDVVENLFNKLETMVGRKGIQLETFNGYKTIQRDNKDFENNYGKRVFLKEI</sequence>
<dbReference type="VEuPathDB" id="MicrosporidiaDB:A0H76_2719"/>
<evidence type="ECO:0000313" key="3">
    <source>
        <dbReference type="EMBL" id="ORD99905.1"/>
    </source>
</evidence>
<accession>A0A1X0QA79</accession>
<evidence type="ECO:0000256" key="1">
    <source>
        <dbReference type="SAM" id="Coils"/>
    </source>
</evidence>
<reference evidence="4 5" key="1">
    <citation type="journal article" date="2017" name="Environ. Microbiol.">
        <title>Decay of the glycolytic pathway and adaptation to intranuclear parasitism within Enterocytozoonidae microsporidia.</title>
        <authorList>
            <person name="Wiredu Boakye D."/>
            <person name="Jaroenlak P."/>
            <person name="Prachumwat A."/>
            <person name="Williams T.A."/>
            <person name="Bateman K.S."/>
            <person name="Itsathitphaisarn O."/>
            <person name="Sritunyalucksana K."/>
            <person name="Paszkiewicz K.H."/>
            <person name="Moore K.A."/>
            <person name="Stentiford G.D."/>
            <person name="Williams B.A."/>
        </authorList>
    </citation>
    <scope>NUCLEOTIDE SEQUENCE [LARGE SCALE GENOMIC DNA]</scope>
    <source>
        <strain evidence="5">canceri</strain>
        <strain evidence="3">Canceri</strain>
        <strain evidence="2 4">GB1</strain>
    </source>
</reference>
<evidence type="ECO:0000313" key="2">
    <source>
        <dbReference type="EMBL" id="ORD96700.1"/>
    </source>
</evidence>
<keyword evidence="4" id="KW-1185">Reference proteome</keyword>
<keyword evidence="1" id="KW-0175">Coiled coil</keyword>
<proteinExistence type="predicted"/>